<dbReference type="PROSITE" id="PS50110">
    <property type="entry name" value="RESPONSE_REGULATORY"/>
    <property type="match status" value="1"/>
</dbReference>
<name>A0A0K1E530_CHOCO</name>
<feature type="domain" description="Response regulatory" evidence="3">
    <location>
        <begin position="4"/>
        <end position="115"/>
    </location>
</feature>
<evidence type="ECO:0000256" key="2">
    <source>
        <dbReference type="PROSITE-ProRule" id="PRU00169"/>
    </source>
</evidence>
<evidence type="ECO:0000313" key="4">
    <source>
        <dbReference type="EMBL" id="AKT35986.1"/>
    </source>
</evidence>
<keyword evidence="1 2" id="KW-0597">Phosphoprotein</keyword>
<accession>A0A0K1E530</accession>
<dbReference type="InterPro" id="IPR050595">
    <property type="entry name" value="Bact_response_regulator"/>
</dbReference>
<dbReference type="InterPro" id="IPR011006">
    <property type="entry name" value="CheY-like_superfamily"/>
</dbReference>
<organism evidence="4 5">
    <name type="scientific">Chondromyces crocatus</name>
    <dbReference type="NCBI Taxonomy" id="52"/>
    <lineage>
        <taxon>Bacteria</taxon>
        <taxon>Pseudomonadati</taxon>
        <taxon>Myxococcota</taxon>
        <taxon>Polyangia</taxon>
        <taxon>Polyangiales</taxon>
        <taxon>Polyangiaceae</taxon>
        <taxon>Chondromyces</taxon>
    </lineage>
</organism>
<dbReference type="EMBL" id="CP012159">
    <property type="protein sequence ID" value="AKT35986.1"/>
    <property type="molecule type" value="Genomic_DNA"/>
</dbReference>
<dbReference type="PANTHER" id="PTHR44591:SF3">
    <property type="entry name" value="RESPONSE REGULATORY DOMAIN-CONTAINING PROTEIN"/>
    <property type="match status" value="1"/>
</dbReference>
<dbReference type="Gene3D" id="3.40.50.2300">
    <property type="match status" value="1"/>
</dbReference>
<dbReference type="InterPro" id="IPR001789">
    <property type="entry name" value="Sig_transdc_resp-reg_receiver"/>
</dbReference>
<dbReference type="KEGG" id="ccro:CMC5_000980"/>
<dbReference type="STRING" id="52.CMC5_000980"/>
<dbReference type="RefSeq" id="WP_050428564.1">
    <property type="nucleotide sequence ID" value="NZ_CP012159.1"/>
</dbReference>
<sequence length="116" mass="12415">MARSVLLVDDDNSSRVVLSLLLEEEGFEVEPASSFAEAKKRLSRGHAYDLVLLDQQLGDGRGSDLVPLVRQQSPNARVVLVSGNVTHVAGVESFDGVIAKASGFPDMLAQIVRLLG</sequence>
<evidence type="ECO:0000259" key="3">
    <source>
        <dbReference type="PROSITE" id="PS50110"/>
    </source>
</evidence>
<protein>
    <recommendedName>
        <fullName evidence="3">Response regulatory domain-containing protein</fullName>
    </recommendedName>
</protein>
<gene>
    <name evidence="4" type="ORF">CMC5_000980</name>
</gene>
<dbReference type="PANTHER" id="PTHR44591">
    <property type="entry name" value="STRESS RESPONSE REGULATOR PROTEIN 1"/>
    <property type="match status" value="1"/>
</dbReference>
<feature type="modified residue" description="4-aspartylphosphate" evidence="2">
    <location>
        <position position="54"/>
    </location>
</feature>
<dbReference type="CDD" id="cd00156">
    <property type="entry name" value="REC"/>
    <property type="match status" value="1"/>
</dbReference>
<proteinExistence type="predicted"/>
<keyword evidence="5" id="KW-1185">Reference proteome</keyword>
<dbReference type="OrthoDB" id="5381863at2"/>
<dbReference type="GO" id="GO:0000160">
    <property type="term" value="P:phosphorelay signal transduction system"/>
    <property type="evidence" value="ECO:0007669"/>
    <property type="project" value="InterPro"/>
</dbReference>
<dbReference type="Pfam" id="PF00072">
    <property type="entry name" value="Response_reg"/>
    <property type="match status" value="1"/>
</dbReference>
<reference evidence="4 5" key="1">
    <citation type="submission" date="2015-07" db="EMBL/GenBank/DDBJ databases">
        <title>Genome analysis of myxobacterium Chondromyces crocatus Cm c5 reveals a high potential for natural compound synthesis and the genetic basis for the loss of fruiting body formation.</title>
        <authorList>
            <person name="Zaburannyi N."/>
            <person name="Bunk B."/>
            <person name="Maier J."/>
            <person name="Overmann J."/>
            <person name="Mueller R."/>
        </authorList>
    </citation>
    <scope>NUCLEOTIDE SEQUENCE [LARGE SCALE GENOMIC DNA]</scope>
    <source>
        <strain evidence="4 5">Cm c5</strain>
    </source>
</reference>
<evidence type="ECO:0000256" key="1">
    <source>
        <dbReference type="ARBA" id="ARBA00022553"/>
    </source>
</evidence>
<dbReference type="AlphaFoldDB" id="A0A0K1E530"/>
<dbReference type="SUPFAM" id="SSF52172">
    <property type="entry name" value="CheY-like"/>
    <property type="match status" value="1"/>
</dbReference>
<evidence type="ECO:0000313" key="5">
    <source>
        <dbReference type="Proteomes" id="UP000067626"/>
    </source>
</evidence>
<dbReference type="Proteomes" id="UP000067626">
    <property type="component" value="Chromosome"/>
</dbReference>
<dbReference type="SMART" id="SM00448">
    <property type="entry name" value="REC"/>
    <property type="match status" value="1"/>
</dbReference>